<protein>
    <submittedName>
        <fullName evidence="1">Uncharacterized protein</fullName>
    </submittedName>
</protein>
<keyword evidence="2" id="KW-1185">Reference proteome</keyword>
<reference evidence="1" key="1">
    <citation type="journal article" date="2023" name="Microbiol Resour">
        <title>Genome Sequences of Rhodoplanes serenus and Two Thermotolerant Strains, Rhodoplanes tepidamans and 'Rhodoplanes cryptolactis,' Further Refine the Genus.</title>
        <authorList>
            <person name="Rayyan A.A."/>
            <person name="Kyndt J.A."/>
        </authorList>
    </citation>
    <scope>NUCLEOTIDE SEQUENCE</scope>
    <source>
        <strain evidence="1">DSM 9987</strain>
    </source>
</reference>
<name>A0ABT5J660_RHOTP</name>
<dbReference type="RefSeq" id="WP_272775984.1">
    <property type="nucleotide sequence ID" value="NZ_JAQQLI010000005.1"/>
</dbReference>
<proteinExistence type="predicted"/>
<dbReference type="Proteomes" id="UP001165652">
    <property type="component" value="Unassembled WGS sequence"/>
</dbReference>
<accession>A0ABT5J660</accession>
<gene>
    <name evidence="1" type="ORF">PQJ73_05545</name>
</gene>
<comment type="caution">
    <text evidence="1">The sequence shown here is derived from an EMBL/GenBank/DDBJ whole genome shotgun (WGS) entry which is preliminary data.</text>
</comment>
<evidence type="ECO:0000313" key="1">
    <source>
        <dbReference type="EMBL" id="MDC7785139.1"/>
    </source>
</evidence>
<reference evidence="1" key="2">
    <citation type="submission" date="2023-02" db="EMBL/GenBank/DDBJ databases">
        <authorList>
            <person name="Rayyan A."/>
            <person name="Meyer T."/>
            <person name="Kyndt J.A."/>
        </authorList>
    </citation>
    <scope>NUCLEOTIDE SEQUENCE</scope>
    <source>
        <strain evidence="1">DSM 9987</strain>
    </source>
</reference>
<dbReference type="EMBL" id="JAQQLI010000005">
    <property type="protein sequence ID" value="MDC7785139.1"/>
    <property type="molecule type" value="Genomic_DNA"/>
</dbReference>
<organism evidence="1 2">
    <name type="scientific">Rhodoplanes tepidamans</name>
    <name type="common">Rhodoplanes cryptolactis</name>
    <dbReference type="NCBI Taxonomy" id="200616"/>
    <lineage>
        <taxon>Bacteria</taxon>
        <taxon>Pseudomonadati</taxon>
        <taxon>Pseudomonadota</taxon>
        <taxon>Alphaproteobacteria</taxon>
        <taxon>Hyphomicrobiales</taxon>
        <taxon>Nitrobacteraceae</taxon>
        <taxon>Rhodoplanes</taxon>
    </lineage>
</organism>
<sequence>MTTLTVIETLRKARQRVENGTHSGVFEAVRSLEGEASGLTRDCVYYALLDTVAAGEAAGSIASLHRTNGAALALLDATIARLTAKLH</sequence>
<evidence type="ECO:0000313" key="2">
    <source>
        <dbReference type="Proteomes" id="UP001165652"/>
    </source>
</evidence>